<name>A0A9P4P9B5_9PLEO</name>
<evidence type="ECO:0000256" key="3">
    <source>
        <dbReference type="ARBA" id="ARBA00022989"/>
    </source>
</evidence>
<keyword evidence="8" id="KW-1185">Reference proteome</keyword>
<feature type="transmembrane region" description="Helical" evidence="5">
    <location>
        <begin position="72"/>
        <end position="94"/>
    </location>
</feature>
<sequence length="181" mass="19712">MGTIWDIALRTTQIIFAFITLGLSANLVATASQFKPIPFILVWATMVSVGTLIMSILGLVSNWYERLEGKLMLLFDGSMVAANLAAGVLIAIGLKGVQCSVAGMRNLKEKDVPSILVPKISCSDEACQQQLDEGNNYGIQLTNKAISRCSQSRADEAFMLLTGFVFLGTFVLGWLRLRKGY</sequence>
<keyword evidence="4 5" id="KW-0472">Membrane</keyword>
<dbReference type="PANTHER" id="PTHR28165:SF2">
    <property type="entry name" value="MARVEL DOMAIN-CONTAINING PROTEIN"/>
    <property type="match status" value="1"/>
</dbReference>
<dbReference type="PANTHER" id="PTHR28165">
    <property type="entry name" value="NON-CLASSICAL EXPORT PROTEIN 2-RELATED"/>
    <property type="match status" value="1"/>
</dbReference>
<dbReference type="OrthoDB" id="2017497at2759"/>
<accession>A0A9P4P9B5</accession>
<gene>
    <name evidence="7" type="ORF">P171DRAFT_489475</name>
</gene>
<feature type="transmembrane region" description="Helical" evidence="5">
    <location>
        <begin position="12"/>
        <end position="34"/>
    </location>
</feature>
<dbReference type="Proteomes" id="UP000799764">
    <property type="component" value="Unassembled WGS sequence"/>
</dbReference>
<reference evidence="7" key="1">
    <citation type="journal article" date="2020" name="Stud. Mycol.">
        <title>101 Dothideomycetes genomes: a test case for predicting lifestyles and emergence of pathogens.</title>
        <authorList>
            <person name="Haridas S."/>
            <person name="Albert R."/>
            <person name="Binder M."/>
            <person name="Bloem J."/>
            <person name="Labutti K."/>
            <person name="Salamov A."/>
            <person name="Andreopoulos B."/>
            <person name="Baker S."/>
            <person name="Barry K."/>
            <person name="Bills G."/>
            <person name="Bluhm B."/>
            <person name="Cannon C."/>
            <person name="Castanera R."/>
            <person name="Culley D."/>
            <person name="Daum C."/>
            <person name="Ezra D."/>
            <person name="Gonzalez J."/>
            <person name="Henrissat B."/>
            <person name="Kuo A."/>
            <person name="Liang C."/>
            <person name="Lipzen A."/>
            <person name="Lutzoni F."/>
            <person name="Magnuson J."/>
            <person name="Mondo S."/>
            <person name="Nolan M."/>
            <person name="Ohm R."/>
            <person name="Pangilinan J."/>
            <person name="Park H.-J."/>
            <person name="Ramirez L."/>
            <person name="Alfaro M."/>
            <person name="Sun H."/>
            <person name="Tritt A."/>
            <person name="Yoshinaga Y."/>
            <person name="Zwiers L.-H."/>
            <person name="Turgeon B."/>
            <person name="Goodwin S."/>
            <person name="Spatafora J."/>
            <person name="Crous P."/>
            <person name="Grigoriev I."/>
        </authorList>
    </citation>
    <scope>NUCLEOTIDE SEQUENCE</scope>
    <source>
        <strain evidence="7">CBS 690.94</strain>
    </source>
</reference>
<evidence type="ECO:0000256" key="2">
    <source>
        <dbReference type="ARBA" id="ARBA00022692"/>
    </source>
</evidence>
<evidence type="ECO:0000256" key="1">
    <source>
        <dbReference type="ARBA" id="ARBA00004141"/>
    </source>
</evidence>
<comment type="subcellular location">
    <subcellularLocation>
        <location evidence="1">Membrane</location>
        <topology evidence="1">Multi-pass membrane protein</topology>
    </subcellularLocation>
</comment>
<feature type="domain" description="MARVEL" evidence="6">
    <location>
        <begin position="6"/>
        <end position="172"/>
    </location>
</feature>
<dbReference type="InterPro" id="IPR052649">
    <property type="entry name" value="NCE102-like"/>
</dbReference>
<organism evidence="7 8">
    <name type="scientific">Karstenula rhodostoma CBS 690.94</name>
    <dbReference type="NCBI Taxonomy" id="1392251"/>
    <lineage>
        <taxon>Eukaryota</taxon>
        <taxon>Fungi</taxon>
        <taxon>Dikarya</taxon>
        <taxon>Ascomycota</taxon>
        <taxon>Pezizomycotina</taxon>
        <taxon>Dothideomycetes</taxon>
        <taxon>Pleosporomycetidae</taxon>
        <taxon>Pleosporales</taxon>
        <taxon>Massarineae</taxon>
        <taxon>Didymosphaeriaceae</taxon>
        <taxon>Karstenula</taxon>
    </lineage>
</organism>
<feature type="transmembrane region" description="Helical" evidence="5">
    <location>
        <begin position="157"/>
        <end position="175"/>
    </location>
</feature>
<protein>
    <recommendedName>
        <fullName evidence="6">MARVEL domain-containing protein</fullName>
    </recommendedName>
</protein>
<dbReference type="GO" id="GO:0070941">
    <property type="term" value="P:eisosome assembly"/>
    <property type="evidence" value="ECO:0007669"/>
    <property type="project" value="TreeGrafter"/>
</dbReference>
<dbReference type="GO" id="GO:0032126">
    <property type="term" value="C:eisosome"/>
    <property type="evidence" value="ECO:0007669"/>
    <property type="project" value="TreeGrafter"/>
</dbReference>
<dbReference type="Pfam" id="PF01284">
    <property type="entry name" value="MARVEL"/>
    <property type="match status" value="1"/>
</dbReference>
<keyword evidence="2 5" id="KW-0812">Transmembrane</keyword>
<evidence type="ECO:0000256" key="4">
    <source>
        <dbReference type="ARBA" id="ARBA00023136"/>
    </source>
</evidence>
<evidence type="ECO:0000256" key="5">
    <source>
        <dbReference type="SAM" id="Phobius"/>
    </source>
</evidence>
<comment type="caution">
    <text evidence="7">The sequence shown here is derived from an EMBL/GenBank/DDBJ whole genome shotgun (WGS) entry which is preliminary data.</text>
</comment>
<feature type="transmembrane region" description="Helical" evidence="5">
    <location>
        <begin position="40"/>
        <end position="60"/>
    </location>
</feature>
<keyword evidence="3 5" id="KW-1133">Transmembrane helix</keyword>
<dbReference type="InterPro" id="IPR008253">
    <property type="entry name" value="Marvel"/>
</dbReference>
<dbReference type="EMBL" id="MU001507">
    <property type="protein sequence ID" value="KAF2440784.1"/>
    <property type="molecule type" value="Genomic_DNA"/>
</dbReference>
<evidence type="ECO:0000313" key="8">
    <source>
        <dbReference type="Proteomes" id="UP000799764"/>
    </source>
</evidence>
<proteinExistence type="predicted"/>
<evidence type="ECO:0000313" key="7">
    <source>
        <dbReference type="EMBL" id="KAF2440784.1"/>
    </source>
</evidence>
<dbReference type="AlphaFoldDB" id="A0A9P4P9B5"/>
<dbReference type="GO" id="GO:0072659">
    <property type="term" value="P:protein localization to plasma membrane"/>
    <property type="evidence" value="ECO:0007669"/>
    <property type="project" value="TreeGrafter"/>
</dbReference>
<evidence type="ECO:0000259" key="6">
    <source>
        <dbReference type="Pfam" id="PF01284"/>
    </source>
</evidence>
<dbReference type="GO" id="GO:0005886">
    <property type="term" value="C:plasma membrane"/>
    <property type="evidence" value="ECO:0007669"/>
    <property type="project" value="TreeGrafter"/>
</dbReference>